<reference evidence="1 2" key="1">
    <citation type="submission" date="2020-10" db="EMBL/GenBank/DDBJ databases">
        <authorList>
            <person name="Castelo-Branco R."/>
            <person name="Eusebio N."/>
            <person name="Adriana R."/>
            <person name="Vieira A."/>
            <person name="Brugerolle De Fraissinette N."/>
            <person name="Rezende De Castro R."/>
            <person name="Schneider M.P."/>
            <person name="Vasconcelos V."/>
            <person name="Leao P.N."/>
        </authorList>
    </citation>
    <scope>NUCLEOTIDE SEQUENCE [LARGE SCALE GENOMIC DNA]</scope>
    <source>
        <strain evidence="1 2">LEGE 00031</strain>
    </source>
</reference>
<keyword evidence="2" id="KW-1185">Reference proteome</keyword>
<sequence length="156" mass="18423">MSLTAVAKSLYEEDYLLWLETTLDQLKLRQVEQIDWDNLVEEIEGLGIQLRHKVDSYLRQLLIHLLLYRYWTTERENSGRGWRGEIGNFRDELENLLESKTLYNFFLTRIDLMYLKARRRAIDKTGLAAQIFPENCPFSVAELLDPDFYPDAATTD</sequence>
<dbReference type="EMBL" id="JADEVV010000015">
    <property type="protein sequence ID" value="MBE9253639.1"/>
    <property type="molecule type" value="Genomic_DNA"/>
</dbReference>
<dbReference type="PANTHER" id="PTHR34235">
    <property type="entry name" value="SLR1203 PROTEIN-RELATED"/>
    <property type="match status" value="1"/>
</dbReference>
<organism evidence="1 2">
    <name type="scientific">Synechocystis salina LEGE 00031</name>
    <dbReference type="NCBI Taxonomy" id="1828736"/>
    <lineage>
        <taxon>Bacteria</taxon>
        <taxon>Bacillati</taxon>
        <taxon>Cyanobacteriota</taxon>
        <taxon>Cyanophyceae</taxon>
        <taxon>Synechococcales</taxon>
        <taxon>Merismopediaceae</taxon>
        <taxon>Synechocystis</taxon>
    </lineage>
</organism>
<accession>A0ABR9VQL5</accession>
<dbReference type="PANTHER" id="PTHR34235:SF3">
    <property type="entry name" value="SLR1203 PROTEIN"/>
    <property type="match status" value="1"/>
</dbReference>
<dbReference type="Gene3D" id="1.20.1220.20">
    <property type="entry name" value="Uncharcterised protein PF01724"/>
    <property type="match status" value="1"/>
</dbReference>
<proteinExistence type="predicted"/>
<evidence type="ECO:0000313" key="2">
    <source>
        <dbReference type="Proteomes" id="UP000658720"/>
    </source>
</evidence>
<evidence type="ECO:0000313" key="1">
    <source>
        <dbReference type="EMBL" id="MBE9253639.1"/>
    </source>
</evidence>
<protein>
    <submittedName>
        <fullName evidence="1">DUF29 domain-containing protein</fullName>
    </submittedName>
</protein>
<dbReference type="Pfam" id="PF01724">
    <property type="entry name" value="DUF29"/>
    <property type="match status" value="1"/>
</dbReference>
<dbReference type="InterPro" id="IPR002636">
    <property type="entry name" value="DUF29"/>
</dbReference>
<name>A0ABR9VQL5_9SYNC</name>
<comment type="caution">
    <text evidence="1">The sequence shown here is derived from an EMBL/GenBank/DDBJ whole genome shotgun (WGS) entry which is preliminary data.</text>
</comment>
<dbReference type="Proteomes" id="UP000658720">
    <property type="component" value="Unassembled WGS sequence"/>
</dbReference>
<dbReference type="RefSeq" id="WP_194019420.1">
    <property type="nucleotide sequence ID" value="NZ_JADEVV010000015.1"/>
</dbReference>
<gene>
    <name evidence="1" type="ORF">IQ217_07185</name>
</gene>